<evidence type="ECO:0000313" key="3">
    <source>
        <dbReference type="EMBL" id="CAB4566234.1"/>
    </source>
</evidence>
<protein>
    <submittedName>
        <fullName evidence="3">Unannotated protein</fullName>
    </submittedName>
</protein>
<dbReference type="PROSITE" id="PS50006">
    <property type="entry name" value="FHA_DOMAIN"/>
    <property type="match status" value="1"/>
</dbReference>
<accession>A0A6J6DSP4</accession>
<dbReference type="InterPro" id="IPR000253">
    <property type="entry name" value="FHA_dom"/>
</dbReference>
<sequence>MTDLVITILRFGFLALLWFAIIRMFLILRADLTGEKKYGVIKPKRVQVEPRELVVVEGPAAGAKVSIEKRPITIGRASICDLTLEDDFISSRHLRISMQSDGYVVEDLGSTNGTWVEGERLSEPVLIKPGVRIKMGRNTLTIRKVES</sequence>
<gene>
    <name evidence="3" type="ORF">UFOPK1726_00004</name>
</gene>
<feature type="transmembrane region" description="Helical" evidence="1">
    <location>
        <begin position="6"/>
        <end position="28"/>
    </location>
</feature>
<dbReference type="InterPro" id="IPR008984">
    <property type="entry name" value="SMAD_FHA_dom_sf"/>
</dbReference>
<evidence type="ECO:0000256" key="1">
    <source>
        <dbReference type="SAM" id="Phobius"/>
    </source>
</evidence>
<dbReference type="EMBL" id="CAEZTT010000001">
    <property type="protein sequence ID" value="CAB4566234.1"/>
    <property type="molecule type" value="Genomic_DNA"/>
</dbReference>
<keyword evidence="1" id="KW-1133">Transmembrane helix</keyword>
<dbReference type="Pfam" id="PF00498">
    <property type="entry name" value="FHA"/>
    <property type="match status" value="1"/>
</dbReference>
<reference evidence="3" key="1">
    <citation type="submission" date="2020-05" db="EMBL/GenBank/DDBJ databases">
        <authorList>
            <person name="Chiriac C."/>
            <person name="Salcher M."/>
            <person name="Ghai R."/>
            <person name="Kavagutti S V."/>
        </authorList>
    </citation>
    <scope>NUCLEOTIDE SEQUENCE</scope>
</reference>
<dbReference type="AlphaFoldDB" id="A0A6J6DSP4"/>
<name>A0A6J6DSP4_9ZZZZ</name>
<keyword evidence="1" id="KW-0812">Transmembrane</keyword>
<keyword evidence="1" id="KW-0472">Membrane</keyword>
<dbReference type="SUPFAM" id="SSF49879">
    <property type="entry name" value="SMAD/FHA domain"/>
    <property type="match status" value="1"/>
</dbReference>
<feature type="domain" description="FHA" evidence="2">
    <location>
        <begin position="72"/>
        <end position="121"/>
    </location>
</feature>
<proteinExistence type="predicted"/>
<organism evidence="3">
    <name type="scientific">freshwater metagenome</name>
    <dbReference type="NCBI Taxonomy" id="449393"/>
    <lineage>
        <taxon>unclassified sequences</taxon>
        <taxon>metagenomes</taxon>
        <taxon>ecological metagenomes</taxon>
    </lineage>
</organism>
<dbReference type="Gene3D" id="2.60.200.20">
    <property type="match status" value="1"/>
</dbReference>
<evidence type="ECO:0000259" key="2">
    <source>
        <dbReference type="PROSITE" id="PS50006"/>
    </source>
</evidence>
<dbReference type="InterPro" id="IPR050923">
    <property type="entry name" value="Cell_Proc_Reg/RNA_Proc"/>
</dbReference>
<dbReference type="PANTHER" id="PTHR23308">
    <property type="entry name" value="NUCLEAR INHIBITOR OF PROTEIN PHOSPHATASE-1"/>
    <property type="match status" value="1"/>
</dbReference>
<dbReference type="SMART" id="SM00240">
    <property type="entry name" value="FHA"/>
    <property type="match status" value="1"/>
</dbReference>